<dbReference type="EMBL" id="JH668832">
    <property type="protein sequence ID" value="KAG6462316.1"/>
    <property type="molecule type" value="Genomic_DNA"/>
</dbReference>
<comment type="similarity">
    <text evidence="1 4">Belongs to the EMC2 family.</text>
</comment>
<reference evidence="6" key="1">
    <citation type="journal article" date="2016" name="Insect Biochem. Mol. Biol.">
        <title>Multifaceted biological insights from a draft genome sequence of the tobacco hornworm moth, Manduca sexta.</title>
        <authorList>
            <person name="Kanost M.R."/>
            <person name="Arrese E.L."/>
            <person name="Cao X."/>
            <person name="Chen Y.R."/>
            <person name="Chellapilla S."/>
            <person name="Goldsmith M.R."/>
            <person name="Grosse-Wilde E."/>
            <person name="Heckel D.G."/>
            <person name="Herndon N."/>
            <person name="Jiang H."/>
            <person name="Papanicolaou A."/>
            <person name="Qu J."/>
            <person name="Soulages J.L."/>
            <person name="Vogel H."/>
            <person name="Walters J."/>
            <person name="Waterhouse R.M."/>
            <person name="Ahn S.J."/>
            <person name="Almeida F.C."/>
            <person name="An C."/>
            <person name="Aqrawi P."/>
            <person name="Bretschneider A."/>
            <person name="Bryant W.B."/>
            <person name="Bucks S."/>
            <person name="Chao H."/>
            <person name="Chevignon G."/>
            <person name="Christen J.M."/>
            <person name="Clarke D.F."/>
            <person name="Dittmer N.T."/>
            <person name="Ferguson L.C.F."/>
            <person name="Garavelou S."/>
            <person name="Gordon K.H.J."/>
            <person name="Gunaratna R.T."/>
            <person name="Han Y."/>
            <person name="Hauser F."/>
            <person name="He Y."/>
            <person name="Heidel-Fischer H."/>
            <person name="Hirsh A."/>
            <person name="Hu Y."/>
            <person name="Jiang H."/>
            <person name="Kalra D."/>
            <person name="Klinner C."/>
            <person name="Konig C."/>
            <person name="Kovar C."/>
            <person name="Kroll A.R."/>
            <person name="Kuwar S.S."/>
            <person name="Lee S.L."/>
            <person name="Lehman R."/>
            <person name="Li K."/>
            <person name="Li Z."/>
            <person name="Liang H."/>
            <person name="Lovelace S."/>
            <person name="Lu Z."/>
            <person name="Mansfield J.H."/>
            <person name="McCulloch K.J."/>
            <person name="Mathew T."/>
            <person name="Morton B."/>
            <person name="Muzny D.M."/>
            <person name="Neunemann D."/>
            <person name="Ongeri F."/>
            <person name="Pauchet Y."/>
            <person name="Pu L.L."/>
            <person name="Pyrousis I."/>
            <person name="Rao X.J."/>
            <person name="Redding A."/>
            <person name="Roesel C."/>
            <person name="Sanchez-Gracia A."/>
            <person name="Schaack S."/>
            <person name="Shukla A."/>
            <person name="Tetreau G."/>
            <person name="Wang Y."/>
            <person name="Xiong G.H."/>
            <person name="Traut W."/>
            <person name="Walsh T.K."/>
            <person name="Worley K.C."/>
            <person name="Wu D."/>
            <person name="Wu W."/>
            <person name="Wu Y.Q."/>
            <person name="Zhang X."/>
            <person name="Zou Z."/>
            <person name="Zucker H."/>
            <person name="Briscoe A.D."/>
            <person name="Burmester T."/>
            <person name="Clem R.J."/>
            <person name="Feyereisen R."/>
            <person name="Grimmelikhuijzen C.J.P."/>
            <person name="Hamodrakas S.J."/>
            <person name="Hansson B.S."/>
            <person name="Huguet E."/>
            <person name="Jermiin L.S."/>
            <person name="Lan Q."/>
            <person name="Lehman H.K."/>
            <person name="Lorenzen M."/>
            <person name="Merzendorfer H."/>
            <person name="Michalopoulos I."/>
            <person name="Morton D.B."/>
            <person name="Muthukrishnan S."/>
            <person name="Oakeshott J.G."/>
            <person name="Palmer W."/>
            <person name="Park Y."/>
            <person name="Passarelli A.L."/>
            <person name="Rozas J."/>
            <person name="Schwartz L.M."/>
            <person name="Smith W."/>
            <person name="Southgate A."/>
            <person name="Vilcinskas A."/>
            <person name="Vogt R."/>
            <person name="Wang P."/>
            <person name="Werren J."/>
            <person name="Yu X.Q."/>
            <person name="Zhou J.J."/>
            <person name="Brown S.J."/>
            <person name="Scherer S.E."/>
            <person name="Richards S."/>
            <person name="Blissard G.W."/>
        </authorList>
    </citation>
    <scope>NUCLEOTIDE SEQUENCE</scope>
</reference>
<dbReference type="InterPro" id="IPR011990">
    <property type="entry name" value="TPR-like_helical_dom_sf"/>
</dbReference>
<evidence type="ECO:0000256" key="1">
    <source>
        <dbReference type="ARBA" id="ARBA00010361"/>
    </source>
</evidence>
<dbReference type="PANTHER" id="PTHR12760">
    <property type="entry name" value="TETRATRICOPEPTIDE REPEAT PROTEIN"/>
    <property type="match status" value="1"/>
</dbReference>
<dbReference type="SUPFAM" id="SSF48452">
    <property type="entry name" value="TPR-like"/>
    <property type="match status" value="1"/>
</dbReference>
<dbReference type="Pfam" id="PF22890">
    <property type="entry name" value="TPR_EMC2"/>
    <property type="match status" value="1"/>
</dbReference>
<comment type="caution">
    <text evidence="6">The sequence shown here is derived from an EMBL/GenBank/DDBJ whole genome shotgun (WGS) entry which is preliminary data.</text>
</comment>
<evidence type="ECO:0000313" key="6">
    <source>
        <dbReference type="EMBL" id="KAG6462316.1"/>
    </source>
</evidence>
<dbReference type="Proteomes" id="UP000791440">
    <property type="component" value="Unassembled WGS sequence"/>
</dbReference>
<dbReference type="InterPro" id="IPR055217">
    <property type="entry name" value="TPR_EMC2"/>
</dbReference>
<sequence>MEQLRQWRESNERKSEEIIEIWEKSLCNNIDKLANDKHLILEQVIYAALDCHMYRVATVCLLMLSNDFPGSLRVMKLKATLLEAKEKYDEALAVLDTIIKTDETNTGARKRRVAILKAQGLIPEAIKELVDYLKKFMSDVEGWQELCSLYLQVQDYSRAVYCAEELLIHQPHNHLHHQRLAEIRYTMGGLENMELAKTYYCHALKLNPENTRALLGLFLVTNNLLSQYKSSGNSAKRKETFRLCQWAQARTAQRTAKESAAPPLDQMMLNLAITD</sequence>
<evidence type="ECO:0000313" key="7">
    <source>
        <dbReference type="Proteomes" id="UP000791440"/>
    </source>
</evidence>
<dbReference type="Gene3D" id="1.25.40.10">
    <property type="entry name" value="Tetratricopeptide repeat domain"/>
    <property type="match status" value="1"/>
</dbReference>
<protein>
    <recommendedName>
        <fullName evidence="4">ER membrane protein complex subunit 2</fullName>
    </recommendedName>
</protein>
<proteinExistence type="inferred from homology"/>
<gene>
    <name evidence="6" type="ORF">O3G_MSEX013178</name>
</gene>
<dbReference type="AlphaFoldDB" id="A0A921ZQW8"/>
<dbReference type="GO" id="GO:0072546">
    <property type="term" value="C:EMC complex"/>
    <property type="evidence" value="ECO:0007669"/>
    <property type="project" value="UniProtKB-UniRule"/>
</dbReference>
<comment type="function">
    <text evidence="4">Part of the endoplasmic reticulum membrane protein complex (EMC) that enables the energy-independent insertion into endoplasmic reticulum membranes of newly synthesized membrane proteins.</text>
</comment>
<evidence type="ECO:0000256" key="3">
    <source>
        <dbReference type="ARBA" id="ARBA00022803"/>
    </source>
</evidence>
<dbReference type="InterPro" id="IPR039856">
    <property type="entry name" value="EMC2-like"/>
</dbReference>
<dbReference type="InterPro" id="IPR019734">
    <property type="entry name" value="TPR_rpt"/>
</dbReference>
<evidence type="ECO:0000256" key="2">
    <source>
        <dbReference type="ARBA" id="ARBA00022737"/>
    </source>
</evidence>
<organism evidence="6 7">
    <name type="scientific">Manduca sexta</name>
    <name type="common">Tobacco hawkmoth</name>
    <name type="synonym">Tobacco hornworm</name>
    <dbReference type="NCBI Taxonomy" id="7130"/>
    <lineage>
        <taxon>Eukaryota</taxon>
        <taxon>Metazoa</taxon>
        <taxon>Ecdysozoa</taxon>
        <taxon>Arthropoda</taxon>
        <taxon>Hexapoda</taxon>
        <taxon>Insecta</taxon>
        <taxon>Pterygota</taxon>
        <taxon>Neoptera</taxon>
        <taxon>Endopterygota</taxon>
        <taxon>Lepidoptera</taxon>
        <taxon>Glossata</taxon>
        <taxon>Ditrysia</taxon>
        <taxon>Bombycoidea</taxon>
        <taxon>Sphingidae</taxon>
        <taxon>Sphinginae</taxon>
        <taxon>Sphingini</taxon>
        <taxon>Manduca</taxon>
    </lineage>
</organism>
<name>A0A921ZQW8_MANSE</name>
<accession>A0A921ZQW8</accession>
<keyword evidence="3" id="KW-0802">TPR repeat</keyword>
<feature type="domain" description="EMC2 TPR-like" evidence="5">
    <location>
        <begin position="59"/>
        <end position="183"/>
    </location>
</feature>
<evidence type="ECO:0000256" key="4">
    <source>
        <dbReference type="RuleBase" id="RU367091"/>
    </source>
</evidence>
<keyword evidence="4" id="KW-0256">Endoplasmic reticulum</keyword>
<keyword evidence="2" id="KW-0677">Repeat</keyword>
<comment type="subcellular location">
    <subcellularLocation>
        <location evidence="4">Endoplasmic reticulum membrane</location>
        <topology evidence="4">Peripheral membrane protein</topology>
        <orientation evidence="4">Cytoplasmic side</orientation>
    </subcellularLocation>
</comment>
<keyword evidence="7" id="KW-1185">Reference proteome</keyword>
<reference evidence="6" key="2">
    <citation type="submission" date="2020-12" db="EMBL/GenBank/DDBJ databases">
        <authorList>
            <person name="Kanost M."/>
        </authorList>
    </citation>
    <scope>NUCLEOTIDE SEQUENCE</scope>
</reference>
<dbReference type="SMART" id="SM00028">
    <property type="entry name" value="TPR"/>
    <property type="match status" value="3"/>
</dbReference>
<evidence type="ECO:0000259" key="5">
    <source>
        <dbReference type="Pfam" id="PF22890"/>
    </source>
</evidence>
<comment type="subunit">
    <text evidence="4">Component of the ER membrane protein complex (EMC).</text>
</comment>
<dbReference type="Pfam" id="PF13181">
    <property type="entry name" value="TPR_8"/>
    <property type="match status" value="1"/>
</dbReference>
<keyword evidence="4" id="KW-0472">Membrane</keyword>
<dbReference type="OrthoDB" id="124397at2759"/>